<dbReference type="PANTHER" id="PTHR12891">
    <property type="entry name" value="DNA REPAIR/TRANSCRIPTION PROTEIN MET18/MMS19"/>
    <property type="match status" value="1"/>
</dbReference>
<keyword evidence="5" id="KW-0963">Cytoplasm</keyword>
<dbReference type="GO" id="GO:0005819">
    <property type="term" value="C:spindle"/>
    <property type="evidence" value="ECO:0007669"/>
    <property type="project" value="UniProtKB-SubCell"/>
</dbReference>
<dbReference type="GO" id="GO:0016226">
    <property type="term" value="P:iron-sulfur cluster assembly"/>
    <property type="evidence" value="ECO:0007669"/>
    <property type="project" value="UniProtKB-UniRule"/>
</dbReference>
<dbReference type="PANTHER" id="PTHR12891:SF0">
    <property type="entry name" value="MMS19 NUCLEOTIDE EXCISION REPAIR PROTEIN HOMOLOG"/>
    <property type="match status" value="1"/>
</dbReference>
<dbReference type="SUPFAM" id="SSF48371">
    <property type="entry name" value="ARM repeat"/>
    <property type="match status" value="1"/>
</dbReference>
<proteinExistence type="inferred from homology"/>
<protein>
    <recommendedName>
        <fullName evidence="5">MMS19 nucleotide excision repair protein</fullName>
    </recommendedName>
</protein>
<accession>A0AAN7VUN0</accession>
<feature type="domain" description="MMS19 C-terminal" evidence="6">
    <location>
        <begin position="588"/>
        <end position="912"/>
    </location>
</feature>
<dbReference type="GO" id="GO:0051604">
    <property type="term" value="P:protein maturation"/>
    <property type="evidence" value="ECO:0007669"/>
    <property type="project" value="UniProtKB-UniRule"/>
</dbReference>
<dbReference type="GO" id="GO:0097361">
    <property type="term" value="C:cytosolic [4Fe-4S] assembly targeting complex"/>
    <property type="evidence" value="ECO:0007669"/>
    <property type="project" value="UniProtKB-UniRule"/>
</dbReference>
<evidence type="ECO:0000256" key="1">
    <source>
        <dbReference type="ARBA" id="ARBA00004123"/>
    </source>
</evidence>
<dbReference type="InterPro" id="IPR011989">
    <property type="entry name" value="ARM-like"/>
</dbReference>
<evidence type="ECO:0000256" key="4">
    <source>
        <dbReference type="ARBA" id="ARBA00023242"/>
    </source>
</evidence>
<keyword evidence="9" id="KW-1185">Reference proteome</keyword>
<dbReference type="Proteomes" id="UP001329430">
    <property type="component" value="Chromosome 1"/>
</dbReference>
<keyword evidence="5" id="KW-0206">Cytoskeleton</keyword>
<comment type="function">
    <text evidence="5">Key component of the cytosolic iron-sulfur protein assembly (CIA) complex, a multiprotein complex that mediates the incorporation of iron-sulfur cluster into apoproteins specifically involved in DNA metabolism and genomic integrity. In the CIA complex, MMS19 acts as an adapter between early-acting CIA components and a subset of cellular target iron-sulfur proteins.</text>
</comment>
<keyword evidence="5" id="KW-0234">DNA repair</keyword>
<dbReference type="EMBL" id="JAVRBK010000001">
    <property type="protein sequence ID" value="KAK5650756.1"/>
    <property type="molecule type" value="Genomic_DNA"/>
</dbReference>
<name>A0AAN7VUN0_9COLE</name>
<organism evidence="8 9">
    <name type="scientific">Pyrocoelia pectoralis</name>
    <dbReference type="NCBI Taxonomy" id="417401"/>
    <lineage>
        <taxon>Eukaryota</taxon>
        <taxon>Metazoa</taxon>
        <taxon>Ecdysozoa</taxon>
        <taxon>Arthropoda</taxon>
        <taxon>Hexapoda</taxon>
        <taxon>Insecta</taxon>
        <taxon>Pterygota</taxon>
        <taxon>Neoptera</taxon>
        <taxon>Endopterygota</taxon>
        <taxon>Coleoptera</taxon>
        <taxon>Polyphaga</taxon>
        <taxon>Elateriformia</taxon>
        <taxon>Elateroidea</taxon>
        <taxon>Lampyridae</taxon>
        <taxon>Lampyrinae</taxon>
        <taxon>Pyrocoelia</taxon>
    </lineage>
</organism>
<evidence type="ECO:0000256" key="2">
    <source>
        <dbReference type="ARBA" id="ARBA00009340"/>
    </source>
</evidence>
<dbReference type="InterPro" id="IPR016024">
    <property type="entry name" value="ARM-type_fold"/>
</dbReference>
<evidence type="ECO:0000259" key="7">
    <source>
        <dbReference type="Pfam" id="PF14500"/>
    </source>
</evidence>
<comment type="similarity">
    <text evidence="2 5">Belongs to the MET18/MMS19 family.</text>
</comment>
<evidence type="ECO:0000259" key="6">
    <source>
        <dbReference type="Pfam" id="PF12460"/>
    </source>
</evidence>
<dbReference type="GO" id="GO:0005634">
    <property type="term" value="C:nucleus"/>
    <property type="evidence" value="ECO:0007669"/>
    <property type="project" value="UniProtKB-SubCell"/>
</dbReference>
<comment type="subcellular location">
    <subcellularLocation>
        <location evidence="5">Cytoplasm</location>
        <location evidence="5">Cytoskeleton</location>
        <location evidence="5">Spindle</location>
    </subcellularLocation>
    <subcellularLocation>
        <location evidence="1 5">Nucleus</location>
    </subcellularLocation>
</comment>
<comment type="subunit">
    <text evidence="5">Component of the CIA complex.</text>
</comment>
<keyword evidence="5" id="KW-0227">DNA damage</keyword>
<dbReference type="InterPro" id="IPR024687">
    <property type="entry name" value="MMS19_C"/>
</dbReference>
<dbReference type="Pfam" id="PF12460">
    <property type="entry name" value="MMS19_C"/>
    <property type="match status" value="1"/>
</dbReference>
<keyword evidence="3" id="KW-0677">Repeat</keyword>
<evidence type="ECO:0000256" key="3">
    <source>
        <dbReference type="ARBA" id="ARBA00022737"/>
    </source>
</evidence>
<evidence type="ECO:0000313" key="9">
    <source>
        <dbReference type="Proteomes" id="UP001329430"/>
    </source>
</evidence>
<comment type="caution">
    <text evidence="8">The sequence shown here is derived from an EMBL/GenBank/DDBJ whole genome shotgun (WGS) entry which is preliminary data.</text>
</comment>
<keyword evidence="4 5" id="KW-0539">Nucleus</keyword>
<feature type="domain" description="MMS19 N-terminal" evidence="7">
    <location>
        <begin position="49"/>
        <end position="310"/>
    </location>
</feature>
<gene>
    <name evidence="8" type="ORF">RI129_001785</name>
</gene>
<sequence>MQIKNMDNINNSLVEQFHNLNKDDAEFLKKCLKLVEDINQGSSTFLQLIEQLKGLLIDPVPTNREYGMQILTQVLEEISHNQITPTQLHFVSDFYAERLKDHHQVVPVALRGTLALMSFNNLPEEQVRNLLQSIFQNIPCQQQQQHDRLNIYKIFQISLENRLRELQAMGFDYIYGVITALDGERDPRNLLFLFNWLPKFLKRFTLGHLSEEMFEVLACYFPVDFRTPPQDPNSINRQTLASSLSACLCATSEFAEYCLPLALEKLSSSLSIAKFDSLDIIGKGCDIFPLSFYVQHSTDIWSQIQREVLNNGDEELEKVALDTFVIVMNKLSQNPDNVYKPILSDIVDTLKGNLVPNTKLFIPSCKMLHHLCKSSKTAATFVIAEIVPLMVNTFHITLTPSHQILILNNLVHFVRIYTDIYENADISGNLPLSQVTCLCLKASLENDLDLRAGGLHCTSIITNSLPSDIRKCFYENMCSLLISEQPDLVRFPLLKTFKSLAESHGDEVQMYVLNQISINNNGELYRYLRSLSTIVEMEKFTEDILATFFKYCQANFDVALIGIDCLRQLLEEYAGNTRIQCYLGETLQLVPNLLDFVLNYLNIIDYPNHKQLLGDISTISKIILRHQSGETQIGLASKCDKVISSYRSGQNVGLVIVMDGLVSCLRRDVKLQLYIVPDLLDVAMKCPYDFIATIACQLLANILNKNLDEEQLENDLKWLEECLNKHLENDKLGKAIHISSWITKALLMRGHVKGAVWTEKLIRLLDDHEEAAKGFEIIMKNCPALSEESFCNVKFLYRQKFFMEITTLLTQNYKESNKNYLLAIGYILKEAPRQVFIMQFKKIVKIVLLCLEKCQNGEILLVVLERLYDLIQSKEAVTEEYLQELLASFIALSTFRSSMNVRIKALECIQHFAVGYPMYKLLPLKQDVIRNLALCLDDKKRLVRKGAVEARLSWIMLDALT</sequence>
<reference evidence="8 9" key="1">
    <citation type="journal article" date="2024" name="Insects">
        <title>An Improved Chromosome-Level Genome Assembly of the Firefly Pyrocoelia pectoralis.</title>
        <authorList>
            <person name="Fu X."/>
            <person name="Meyer-Rochow V.B."/>
            <person name="Ballantyne L."/>
            <person name="Zhu X."/>
        </authorList>
    </citation>
    <scope>NUCLEOTIDE SEQUENCE [LARGE SCALE GENOMIC DNA]</scope>
    <source>
        <strain evidence="8">XCY_ONT2</strain>
    </source>
</reference>
<dbReference type="Gene3D" id="1.25.10.10">
    <property type="entry name" value="Leucine-rich Repeat Variant"/>
    <property type="match status" value="2"/>
</dbReference>
<dbReference type="InterPro" id="IPR029240">
    <property type="entry name" value="MMS19_N"/>
</dbReference>
<dbReference type="AlphaFoldDB" id="A0AAN7VUN0"/>
<dbReference type="Pfam" id="PF14500">
    <property type="entry name" value="MMS19_N"/>
    <property type="match status" value="1"/>
</dbReference>
<dbReference type="GO" id="GO:0006281">
    <property type="term" value="P:DNA repair"/>
    <property type="evidence" value="ECO:0007669"/>
    <property type="project" value="UniProtKB-UniRule"/>
</dbReference>
<evidence type="ECO:0000256" key="5">
    <source>
        <dbReference type="RuleBase" id="RU367072"/>
    </source>
</evidence>
<evidence type="ECO:0000313" key="8">
    <source>
        <dbReference type="EMBL" id="KAK5650756.1"/>
    </source>
</evidence>
<dbReference type="InterPro" id="IPR039920">
    <property type="entry name" value="MMS19"/>
</dbReference>